<gene>
    <name evidence="2" type="ORF">F4Y08_00690</name>
</gene>
<dbReference type="Pfam" id="PF03729">
    <property type="entry name" value="DUF308"/>
    <property type="match status" value="2"/>
</dbReference>
<dbReference type="PANTHER" id="PTHR34989">
    <property type="entry name" value="PROTEIN HDED"/>
    <property type="match status" value="1"/>
</dbReference>
<dbReference type="InterPro" id="IPR005325">
    <property type="entry name" value="DUF308_memb"/>
</dbReference>
<feature type="transmembrane region" description="Helical" evidence="1">
    <location>
        <begin position="87"/>
        <end position="108"/>
    </location>
</feature>
<evidence type="ECO:0000313" key="2">
    <source>
        <dbReference type="EMBL" id="MYD88846.1"/>
    </source>
</evidence>
<dbReference type="InterPro" id="IPR052712">
    <property type="entry name" value="Acid_resist_chaperone_HdeD"/>
</dbReference>
<keyword evidence="1" id="KW-1133">Transmembrane helix</keyword>
<comment type="caution">
    <text evidence="2">The sequence shown here is derived from an EMBL/GenBank/DDBJ whole genome shotgun (WGS) entry which is preliminary data.</text>
</comment>
<feature type="transmembrane region" description="Helical" evidence="1">
    <location>
        <begin position="63"/>
        <end position="81"/>
    </location>
</feature>
<proteinExistence type="predicted"/>
<dbReference type="GO" id="GO:0005886">
    <property type="term" value="C:plasma membrane"/>
    <property type="evidence" value="ECO:0007669"/>
    <property type="project" value="TreeGrafter"/>
</dbReference>
<dbReference type="EMBL" id="VXPY01000007">
    <property type="protein sequence ID" value="MYD88846.1"/>
    <property type="molecule type" value="Genomic_DNA"/>
</dbReference>
<evidence type="ECO:0008006" key="3">
    <source>
        <dbReference type="Google" id="ProtNLM"/>
    </source>
</evidence>
<keyword evidence="1" id="KW-0812">Transmembrane</keyword>
<feature type="transmembrane region" description="Helical" evidence="1">
    <location>
        <begin position="154"/>
        <end position="175"/>
    </location>
</feature>
<evidence type="ECO:0000256" key="1">
    <source>
        <dbReference type="SAM" id="Phobius"/>
    </source>
</evidence>
<accession>A0A6B1DPY3</accession>
<feature type="transmembrane region" description="Helical" evidence="1">
    <location>
        <begin position="129"/>
        <end position="148"/>
    </location>
</feature>
<feature type="transmembrane region" description="Helical" evidence="1">
    <location>
        <begin position="32"/>
        <end position="51"/>
    </location>
</feature>
<dbReference type="AlphaFoldDB" id="A0A6B1DPY3"/>
<feature type="transmembrane region" description="Helical" evidence="1">
    <location>
        <begin position="7"/>
        <end position="26"/>
    </location>
</feature>
<sequence>MGMTGRWVLGGSGVATALLGVLLLARPDWGTTVFYTVLGVYLALMGATNLWDGLRRQRHPSRNRLLLGGALSLLAGIAAIANPMIALAVFPGVLLIVAGVLAILFGVVQMSQFRVRDQDGQAHTQWGRAAVGAAAVGLGVLVIANPVASSLVVVRAIGVALMAIGVLLLVLFGYLQRSRAV</sequence>
<protein>
    <recommendedName>
        <fullName evidence="3">DUF308 domain-containing protein</fullName>
    </recommendedName>
</protein>
<dbReference type="PANTHER" id="PTHR34989:SF1">
    <property type="entry name" value="PROTEIN HDED"/>
    <property type="match status" value="1"/>
</dbReference>
<reference evidence="2" key="1">
    <citation type="submission" date="2019-09" db="EMBL/GenBank/DDBJ databases">
        <title>Characterisation of the sponge microbiome using genome-centric metagenomics.</title>
        <authorList>
            <person name="Engelberts J.P."/>
            <person name="Robbins S.J."/>
            <person name="De Goeij J.M."/>
            <person name="Aranda M."/>
            <person name="Bell S.C."/>
            <person name="Webster N.S."/>
        </authorList>
    </citation>
    <scope>NUCLEOTIDE SEQUENCE</scope>
    <source>
        <strain evidence="2">SB0662_bin_9</strain>
    </source>
</reference>
<organism evidence="2">
    <name type="scientific">Caldilineaceae bacterium SB0662_bin_9</name>
    <dbReference type="NCBI Taxonomy" id="2605258"/>
    <lineage>
        <taxon>Bacteria</taxon>
        <taxon>Bacillati</taxon>
        <taxon>Chloroflexota</taxon>
        <taxon>Caldilineae</taxon>
        <taxon>Caldilineales</taxon>
        <taxon>Caldilineaceae</taxon>
    </lineage>
</organism>
<keyword evidence="1" id="KW-0472">Membrane</keyword>
<name>A0A6B1DPY3_9CHLR</name>